<organism evidence="5 6">
    <name type="scientific">Pigmentiphaga kullae</name>
    <dbReference type="NCBI Taxonomy" id="151784"/>
    <lineage>
        <taxon>Bacteria</taxon>
        <taxon>Pseudomonadati</taxon>
        <taxon>Pseudomonadota</taxon>
        <taxon>Betaproteobacteria</taxon>
        <taxon>Burkholderiales</taxon>
        <taxon>Alcaligenaceae</taxon>
        <taxon>Pigmentiphaga</taxon>
    </lineage>
</organism>
<evidence type="ECO:0000313" key="6">
    <source>
        <dbReference type="Proteomes" id="UP000292445"/>
    </source>
</evidence>
<dbReference type="Proteomes" id="UP000292445">
    <property type="component" value="Unassembled WGS sequence"/>
</dbReference>
<dbReference type="EMBL" id="SGXC01000002">
    <property type="protein sequence ID" value="RZS81914.1"/>
    <property type="molecule type" value="Genomic_DNA"/>
</dbReference>
<dbReference type="RefSeq" id="WP_130360024.1">
    <property type="nucleotide sequence ID" value="NZ_SGXC01000002.1"/>
</dbReference>
<feature type="domain" description="Alcohol dehydrogenase iron-type/glycerol dehydrogenase GldA" evidence="3">
    <location>
        <begin position="19"/>
        <end position="189"/>
    </location>
</feature>
<dbReference type="Gene3D" id="3.40.50.1970">
    <property type="match status" value="1"/>
</dbReference>
<evidence type="ECO:0000313" key="5">
    <source>
        <dbReference type="EMBL" id="RZS81914.1"/>
    </source>
</evidence>
<feature type="domain" description="Fe-containing alcohol dehydrogenase-like C-terminal" evidence="4">
    <location>
        <begin position="202"/>
        <end position="391"/>
    </location>
</feature>
<dbReference type="GO" id="GO:0004022">
    <property type="term" value="F:alcohol dehydrogenase (NAD+) activity"/>
    <property type="evidence" value="ECO:0007669"/>
    <property type="project" value="TreeGrafter"/>
</dbReference>
<dbReference type="PANTHER" id="PTHR11496:SF102">
    <property type="entry name" value="ALCOHOL DEHYDROGENASE 4"/>
    <property type="match status" value="1"/>
</dbReference>
<evidence type="ECO:0000259" key="3">
    <source>
        <dbReference type="Pfam" id="PF00465"/>
    </source>
</evidence>
<protein>
    <submittedName>
        <fullName evidence="5">Alcohol dehydrogenase</fullName>
    </submittedName>
</protein>
<dbReference type="OrthoDB" id="323926at2"/>
<dbReference type="InterPro" id="IPR056798">
    <property type="entry name" value="ADH_Fe_C"/>
</dbReference>
<dbReference type="PANTHER" id="PTHR11496">
    <property type="entry name" value="ALCOHOL DEHYDROGENASE"/>
    <property type="match status" value="1"/>
</dbReference>
<dbReference type="InterPro" id="IPR001670">
    <property type="entry name" value="ADH_Fe/GldA"/>
</dbReference>
<dbReference type="AlphaFoldDB" id="A0A4V2F3C5"/>
<dbReference type="GO" id="GO:0046872">
    <property type="term" value="F:metal ion binding"/>
    <property type="evidence" value="ECO:0007669"/>
    <property type="project" value="InterPro"/>
</dbReference>
<evidence type="ECO:0000259" key="4">
    <source>
        <dbReference type="Pfam" id="PF25137"/>
    </source>
</evidence>
<keyword evidence="2" id="KW-0560">Oxidoreductase</keyword>
<evidence type="ECO:0000256" key="2">
    <source>
        <dbReference type="ARBA" id="ARBA00023002"/>
    </source>
</evidence>
<dbReference type="InterPro" id="IPR039697">
    <property type="entry name" value="Alcohol_dehydrogenase_Fe"/>
</dbReference>
<dbReference type="Pfam" id="PF25137">
    <property type="entry name" value="ADH_Fe_C"/>
    <property type="match status" value="1"/>
</dbReference>
<comment type="caution">
    <text evidence="5">The sequence shown here is derived from an EMBL/GenBank/DDBJ whole genome shotgun (WGS) entry which is preliminary data.</text>
</comment>
<sequence>MTPGPSSFPAAFQAHSSLTRVVFRPGAVDEAGAELERLGARRPLLLASRRSRTMSPYGRLVDALGDRAAQSVDVPSHSSVDTVERVARDIAAHGADCLVAFGGGSVIDTAKAAALLLAEGGDLARHATRFTPPDAVHVPALRRAKLPILAVPLTASGAEMTPSFGIAHGPGKLLFRDERCACRVVLLDPALNAEVPARIVLDTGMNGLAHCLEGLYSRQRSPYATALALDGLARFAAALPAVAERPGDVAARGELLVAANLAGLVLASARSCLHHALCHVLGSRCGVAHGAANAVMLPHVADYNLPAAGAELAMAAAALSAGSETRPEAVARCLRALRQAVGAPSRLRDLGVAAEALPEVARHALGERGLALNPRRVAGGDELRQLLEAAW</sequence>
<name>A0A4V2F3C5_9BURK</name>
<comment type="similarity">
    <text evidence="1">Belongs to the iron-containing alcohol dehydrogenase family.</text>
</comment>
<dbReference type="Gene3D" id="1.20.1090.10">
    <property type="entry name" value="Dehydroquinate synthase-like - alpha domain"/>
    <property type="match status" value="1"/>
</dbReference>
<keyword evidence="6" id="KW-1185">Reference proteome</keyword>
<dbReference type="SUPFAM" id="SSF56796">
    <property type="entry name" value="Dehydroquinate synthase-like"/>
    <property type="match status" value="1"/>
</dbReference>
<reference evidence="5 6" key="1">
    <citation type="submission" date="2019-02" db="EMBL/GenBank/DDBJ databases">
        <title>Genomic Encyclopedia of Type Strains, Phase IV (KMG-IV): sequencing the most valuable type-strain genomes for metagenomic binning, comparative biology and taxonomic classification.</title>
        <authorList>
            <person name="Goeker M."/>
        </authorList>
    </citation>
    <scope>NUCLEOTIDE SEQUENCE [LARGE SCALE GENOMIC DNA]</scope>
    <source>
        <strain evidence="5 6">K24</strain>
    </source>
</reference>
<accession>A0A4V2F3C5</accession>
<dbReference type="Pfam" id="PF00465">
    <property type="entry name" value="Fe-ADH"/>
    <property type="match status" value="1"/>
</dbReference>
<gene>
    <name evidence="5" type="ORF">EV675_4545</name>
</gene>
<evidence type="ECO:0000256" key="1">
    <source>
        <dbReference type="ARBA" id="ARBA00007358"/>
    </source>
</evidence>
<proteinExistence type="inferred from homology"/>